<gene>
    <name evidence="10" type="primary">CSON015577</name>
    <name evidence="9" type="synonym">CSON012907</name>
</gene>
<feature type="domain" description="C2H2-type" evidence="8">
    <location>
        <begin position="330"/>
        <end position="357"/>
    </location>
</feature>
<feature type="domain" description="C2H2-type" evidence="8">
    <location>
        <begin position="358"/>
        <end position="385"/>
    </location>
</feature>
<dbReference type="GO" id="GO:0008270">
    <property type="term" value="F:zinc ion binding"/>
    <property type="evidence" value="ECO:0007669"/>
    <property type="project" value="UniProtKB-KW"/>
</dbReference>
<dbReference type="PROSITE" id="PS50157">
    <property type="entry name" value="ZINC_FINGER_C2H2_2"/>
    <property type="match status" value="6"/>
</dbReference>
<comment type="subcellular location">
    <subcellularLocation>
        <location evidence="1">Nucleus</location>
    </subcellularLocation>
</comment>
<keyword evidence="4 7" id="KW-0863">Zinc-finger</keyword>
<dbReference type="InterPro" id="IPR012934">
    <property type="entry name" value="Znf_AD"/>
</dbReference>
<dbReference type="PROSITE" id="PS00028">
    <property type="entry name" value="ZINC_FINGER_C2H2_1"/>
    <property type="match status" value="6"/>
</dbReference>
<feature type="domain" description="C2H2-type" evidence="8">
    <location>
        <begin position="300"/>
        <end position="327"/>
    </location>
</feature>
<reference evidence="10" key="2">
    <citation type="submission" date="2018-07" db="EMBL/GenBank/DDBJ databases">
        <authorList>
            <person name="Quirk P.G."/>
            <person name="Krulwich T.A."/>
        </authorList>
    </citation>
    <scope>NUCLEOTIDE SEQUENCE</scope>
</reference>
<feature type="domain" description="C2H2-type" evidence="8">
    <location>
        <begin position="441"/>
        <end position="468"/>
    </location>
</feature>
<dbReference type="VEuPathDB" id="VectorBase:CSON012907"/>
<dbReference type="EMBL" id="UFQS01000633">
    <property type="protein sequence ID" value="SSX05580.1"/>
    <property type="molecule type" value="Genomic_DNA"/>
</dbReference>
<dbReference type="EMBL" id="UFQS01000999">
    <property type="protein sequence ID" value="SSX08361.1"/>
    <property type="molecule type" value="Genomic_DNA"/>
</dbReference>
<dbReference type="InterPro" id="IPR036236">
    <property type="entry name" value="Znf_C2H2_sf"/>
</dbReference>
<dbReference type="VEuPathDB" id="VectorBase:CSON015577"/>
<evidence type="ECO:0000256" key="6">
    <source>
        <dbReference type="ARBA" id="ARBA00023242"/>
    </source>
</evidence>
<dbReference type="FunFam" id="3.30.160.60:FF:000145">
    <property type="entry name" value="Zinc finger protein 574"/>
    <property type="match status" value="1"/>
</dbReference>
<evidence type="ECO:0000313" key="9">
    <source>
        <dbReference type="EMBL" id="SSX05580.1"/>
    </source>
</evidence>
<name>A0A336MDH3_CULSO</name>
<evidence type="ECO:0000313" key="10">
    <source>
        <dbReference type="EMBL" id="SSX28384.1"/>
    </source>
</evidence>
<keyword evidence="2" id="KW-0479">Metal-binding</keyword>
<dbReference type="InterPro" id="IPR013087">
    <property type="entry name" value="Znf_C2H2_type"/>
</dbReference>
<evidence type="ECO:0000256" key="2">
    <source>
        <dbReference type="ARBA" id="ARBA00022723"/>
    </source>
</evidence>
<dbReference type="GO" id="GO:0000981">
    <property type="term" value="F:DNA-binding transcription factor activity, RNA polymerase II-specific"/>
    <property type="evidence" value="ECO:0007669"/>
    <property type="project" value="TreeGrafter"/>
</dbReference>
<evidence type="ECO:0000256" key="3">
    <source>
        <dbReference type="ARBA" id="ARBA00022737"/>
    </source>
</evidence>
<evidence type="ECO:0000256" key="1">
    <source>
        <dbReference type="ARBA" id="ARBA00004123"/>
    </source>
</evidence>
<dbReference type="GO" id="GO:0005634">
    <property type="term" value="C:nucleus"/>
    <property type="evidence" value="ECO:0007669"/>
    <property type="project" value="UniProtKB-SubCell"/>
</dbReference>
<keyword evidence="6" id="KW-0539">Nucleus</keyword>
<keyword evidence="5" id="KW-0862">Zinc</keyword>
<accession>A0A336MDH3</accession>
<dbReference type="Pfam" id="PF13912">
    <property type="entry name" value="zf-C2H2_6"/>
    <property type="match status" value="1"/>
</dbReference>
<dbReference type="EMBL" id="UFQT01000633">
    <property type="protein sequence ID" value="SSX25939.1"/>
    <property type="molecule type" value="Genomic_DNA"/>
</dbReference>
<protein>
    <submittedName>
        <fullName evidence="9">CSON012907 protein</fullName>
    </submittedName>
    <submittedName>
        <fullName evidence="10">CSON015577 protein</fullName>
    </submittedName>
</protein>
<organism evidence="10">
    <name type="scientific">Culicoides sonorensis</name>
    <name type="common">Biting midge</name>
    <dbReference type="NCBI Taxonomy" id="179676"/>
    <lineage>
        <taxon>Eukaryota</taxon>
        <taxon>Metazoa</taxon>
        <taxon>Ecdysozoa</taxon>
        <taxon>Arthropoda</taxon>
        <taxon>Hexapoda</taxon>
        <taxon>Insecta</taxon>
        <taxon>Pterygota</taxon>
        <taxon>Neoptera</taxon>
        <taxon>Endopterygota</taxon>
        <taxon>Diptera</taxon>
        <taxon>Nematocera</taxon>
        <taxon>Chironomoidea</taxon>
        <taxon>Ceratopogonidae</taxon>
        <taxon>Ceratopogoninae</taxon>
        <taxon>Culicoides</taxon>
        <taxon>Monoculicoides</taxon>
    </lineage>
</organism>
<dbReference type="FunFam" id="3.30.160.60:FF:000624">
    <property type="entry name" value="zinc finger protein 697"/>
    <property type="match status" value="1"/>
</dbReference>
<evidence type="ECO:0000256" key="5">
    <source>
        <dbReference type="ARBA" id="ARBA00022833"/>
    </source>
</evidence>
<dbReference type="Pfam" id="PF00096">
    <property type="entry name" value="zf-C2H2"/>
    <property type="match status" value="3"/>
</dbReference>
<evidence type="ECO:0000259" key="8">
    <source>
        <dbReference type="PROSITE" id="PS50157"/>
    </source>
</evidence>
<sequence length="504" mass="59048">MFICRICLTLEDNLYPICPTYLKPFTEITGLTEISNDFLCPSCIQKLTEAQRLRDEALKSDQIIKKNNLKEIINAEIKTEPLDPTVEEIEVENEELRVKETEGDVRGIFIETDEINSGIEMIEETLDEEFEYPYEGPTGVLEVTIKSGKIQHDSDNVLIETEIDFAKSLRSIKAKMAWTEETKRFLIKNCPYCFYYSKNKIEMRNHIQEHLTQNGGVECDHCGKKWPSKLRLYEHLHKIFKGGYKRQKKPPAGYIRTEDGTIIRKRMFSCDYCEFQSEEKLLLENHVTQYHPNAEAEHNFLCNTCGKTFPSQKKLRNHLQTHKEPKQSKFECQYCGKRFKLKASQQYHLLSHTNELNFTCPTCGKGFKTKQALRDHEPVHTGELPFQCDGCDKRFRSRGLLRSHRLVHFEGKYQCDICLLKFRRTSNLNDHLLCHTERRDYKCSICGTLFKAVASLKRHVKKHHDKKEQQNTKKQRIMNDEMRDVIIEPVILEEIVSHSDINML</sequence>
<dbReference type="PANTHER" id="PTHR23226:SF416">
    <property type="entry name" value="FI01424P"/>
    <property type="match status" value="1"/>
</dbReference>
<dbReference type="SUPFAM" id="SSF57667">
    <property type="entry name" value="beta-beta-alpha zinc fingers"/>
    <property type="match status" value="4"/>
</dbReference>
<dbReference type="GO" id="GO:0000978">
    <property type="term" value="F:RNA polymerase II cis-regulatory region sequence-specific DNA binding"/>
    <property type="evidence" value="ECO:0007669"/>
    <property type="project" value="TreeGrafter"/>
</dbReference>
<dbReference type="AlphaFoldDB" id="A0A336MDH3"/>
<reference evidence="9" key="1">
    <citation type="submission" date="2018-04" db="EMBL/GenBank/DDBJ databases">
        <authorList>
            <person name="Go L.Y."/>
            <person name="Mitchell J.A."/>
        </authorList>
    </citation>
    <scope>NUCLEOTIDE SEQUENCE</scope>
    <source>
        <tissue evidence="9">Whole organism</tissue>
    </source>
</reference>
<dbReference type="Gene3D" id="3.30.160.60">
    <property type="entry name" value="Classic Zinc Finger"/>
    <property type="match status" value="6"/>
</dbReference>
<dbReference type="SMART" id="SM00868">
    <property type="entry name" value="zf-AD"/>
    <property type="match status" value="1"/>
</dbReference>
<dbReference type="EMBL" id="UFQT01000999">
    <property type="protein sequence ID" value="SSX28384.1"/>
    <property type="molecule type" value="Genomic_DNA"/>
</dbReference>
<dbReference type="Pfam" id="PF13894">
    <property type="entry name" value="zf-C2H2_4"/>
    <property type="match status" value="1"/>
</dbReference>
<dbReference type="PANTHER" id="PTHR23226">
    <property type="entry name" value="ZINC FINGER AND SCAN DOMAIN-CONTAINING"/>
    <property type="match status" value="1"/>
</dbReference>
<evidence type="ECO:0000256" key="4">
    <source>
        <dbReference type="ARBA" id="ARBA00022771"/>
    </source>
</evidence>
<proteinExistence type="predicted"/>
<evidence type="ECO:0000256" key="7">
    <source>
        <dbReference type="PROSITE-ProRule" id="PRU00042"/>
    </source>
</evidence>
<feature type="domain" description="C2H2-type" evidence="8">
    <location>
        <begin position="386"/>
        <end position="413"/>
    </location>
</feature>
<keyword evidence="3" id="KW-0677">Repeat</keyword>
<feature type="domain" description="C2H2-type" evidence="8">
    <location>
        <begin position="413"/>
        <end position="440"/>
    </location>
</feature>
<dbReference type="SMART" id="SM00355">
    <property type="entry name" value="ZnF_C2H2"/>
    <property type="match status" value="9"/>
</dbReference>